<evidence type="ECO:0000313" key="2">
    <source>
        <dbReference type="EMBL" id="MEJ8673077.1"/>
    </source>
</evidence>
<feature type="compositionally biased region" description="Polar residues" evidence="1">
    <location>
        <begin position="21"/>
        <end position="42"/>
    </location>
</feature>
<protein>
    <submittedName>
        <fullName evidence="2">Uncharacterized protein</fullName>
    </submittedName>
</protein>
<dbReference type="EMBL" id="JBBKAK010000002">
    <property type="protein sequence ID" value="MEJ8673077.1"/>
    <property type="molecule type" value="Genomic_DNA"/>
</dbReference>
<proteinExistence type="predicted"/>
<sequence length="42" mass="4234">MPKHSSNSAPSSATATSMPTGNTLSPRNTNASTLTPTRTSTA</sequence>
<reference evidence="2 3" key="1">
    <citation type="submission" date="2024-03" db="EMBL/GenBank/DDBJ databases">
        <title>Novel Streptomyces species of biotechnological and ecological value are a feature of Machair soil.</title>
        <authorList>
            <person name="Prole J.R."/>
            <person name="Goodfellow M."/>
            <person name="Allenby N."/>
            <person name="Ward A.C."/>
        </authorList>
    </citation>
    <scope>NUCLEOTIDE SEQUENCE [LARGE SCALE GENOMIC DNA]</scope>
    <source>
        <strain evidence="2 3">MS1.AVA.1</strain>
    </source>
</reference>
<keyword evidence="3" id="KW-1185">Reference proteome</keyword>
<organism evidence="2 3">
    <name type="scientific">Streptomyces machairae</name>
    <dbReference type="NCBI Taxonomy" id="3134109"/>
    <lineage>
        <taxon>Bacteria</taxon>
        <taxon>Bacillati</taxon>
        <taxon>Actinomycetota</taxon>
        <taxon>Actinomycetes</taxon>
        <taxon>Kitasatosporales</taxon>
        <taxon>Streptomycetaceae</taxon>
        <taxon>Streptomyces</taxon>
    </lineage>
</organism>
<comment type="caution">
    <text evidence="2">The sequence shown here is derived from an EMBL/GenBank/DDBJ whole genome shotgun (WGS) entry which is preliminary data.</text>
</comment>
<name>A0ABU8UVY6_9ACTN</name>
<dbReference type="Proteomes" id="UP001376459">
    <property type="component" value="Unassembled WGS sequence"/>
</dbReference>
<feature type="compositionally biased region" description="Low complexity" evidence="1">
    <location>
        <begin position="1"/>
        <end position="20"/>
    </location>
</feature>
<gene>
    <name evidence="2" type="ORF">WKI71_45705</name>
</gene>
<evidence type="ECO:0000313" key="3">
    <source>
        <dbReference type="Proteomes" id="UP001376459"/>
    </source>
</evidence>
<evidence type="ECO:0000256" key="1">
    <source>
        <dbReference type="SAM" id="MobiDB-lite"/>
    </source>
</evidence>
<feature type="region of interest" description="Disordered" evidence="1">
    <location>
        <begin position="1"/>
        <end position="42"/>
    </location>
</feature>
<accession>A0ABU8UVY6</accession>